<dbReference type="InterPro" id="IPR000182">
    <property type="entry name" value="GNAT_dom"/>
</dbReference>
<evidence type="ECO:0000256" key="3">
    <source>
        <dbReference type="ARBA" id="ARBA00039121"/>
    </source>
</evidence>
<comment type="catalytic activity">
    <reaction evidence="8">
        <text>N-terminal L-methionyl-L-valyl-[protein] + acetyl-CoA = N-terminal N(alpha)-acetyl-L-methionyl-L-valyl-[protein] + CoA + H(+)</text>
        <dbReference type="Rhea" id="RHEA:50572"/>
        <dbReference type="Rhea" id="RHEA-COMP:12730"/>
        <dbReference type="Rhea" id="RHEA-COMP:12731"/>
        <dbReference type="ChEBI" id="CHEBI:15378"/>
        <dbReference type="ChEBI" id="CHEBI:57287"/>
        <dbReference type="ChEBI" id="CHEBI:57288"/>
        <dbReference type="ChEBI" id="CHEBI:133402"/>
        <dbReference type="ChEBI" id="CHEBI:133403"/>
        <dbReference type="EC" id="2.3.1.258"/>
    </reaction>
</comment>
<dbReference type="AlphaFoldDB" id="A0A1I7TL97"/>
<dbReference type="PROSITE" id="PS51186">
    <property type="entry name" value="GNAT"/>
    <property type="match status" value="1"/>
</dbReference>
<dbReference type="InterPro" id="IPR016181">
    <property type="entry name" value="Acyl_CoA_acyltransferase"/>
</dbReference>
<evidence type="ECO:0000256" key="6">
    <source>
        <dbReference type="ARBA" id="ARBA00048490"/>
    </source>
</evidence>
<comment type="catalytic activity">
    <reaction evidence="11">
        <text>N-terminal L-methionyl-L-threonyl-[protein] + acetyl-CoA = N-terminal N(alpha)-acetyl-L-methionyl-L-threonyl-[protein] + CoA + H(+)</text>
        <dbReference type="Rhea" id="RHEA:50576"/>
        <dbReference type="Rhea" id="RHEA-COMP:12732"/>
        <dbReference type="Rhea" id="RHEA-COMP:12733"/>
        <dbReference type="ChEBI" id="CHEBI:15378"/>
        <dbReference type="ChEBI" id="CHEBI:57287"/>
        <dbReference type="ChEBI" id="CHEBI:57288"/>
        <dbReference type="ChEBI" id="CHEBI:133404"/>
        <dbReference type="ChEBI" id="CHEBI:133405"/>
        <dbReference type="EC" id="2.3.1.258"/>
    </reaction>
</comment>
<evidence type="ECO:0000256" key="10">
    <source>
        <dbReference type="ARBA" id="ARBA00049103"/>
    </source>
</evidence>
<evidence type="ECO:0000256" key="9">
    <source>
        <dbReference type="ARBA" id="ARBA00049002"/>
    </source>
</evidence>
<dbReference type="GO" id="GO:0120518">
    <property type="term" value="F:protein N-terminal-methionine acetyltransferase activity"/>
    <property type="evidence" value="ECO:0007669"/>
    <property type="project" value="UniProtKB-EC"/>
</dbReference>
<evidence type="ECO:0000256" key="11">
    <source>
        <dbReference type="ARBA" id="ARBA00049454"/>
    </source>
</evidence>
<evidence type="ECO:0000256" key="7">
    <source>
        <dbReference type="ARBA" id="ARBA00048618"/>
    </source>
</evidence>
<evidence type="ECO:0000256" key="5">
    <source>
        <dbReference type="ARBA" id="ARBA00048335"/>
    </source>
</evidence>
<evidence type="ECO:0000313" key="14">
    <source>
        <dbReference type="WBParaSite" id="Csp11.Scaffold628.g7036.t1"/>
    </source>
</evidence>
<evidence type="ECO:0000256" key="1">
    <source>
        <dbReference type="ARBA" id="ARBA00022679"/>
    </source>
</evidence>
<reference evidence="14" key="1">
    <citation type="submission" date="2016-11" db="UniProtKB">
        <authorList>
            <consortium name="WormBaseParasite"/>
        </authorList>
    </citation>
    <scope>IDENTIFICATION</scope>
</reference>
<dbReference type="Pfam" id="PF00583">
    <property type="entry name" value="Acetyltransf_1"/>
    <property type="match status" value="1"/>
</dbReference>
<dbReference type="InterPro" id="IPR051556">
    <property type="entry name" value="N-term/lysine_N-AcTrnsfr"/>
</dbReference>
<comment type="catalytic activity">
    <reaction evidence="9">
        <text>N-terminal L-methionyl-L-alanyl-[protein] + acetyl-CoA = N-terminal N(alpha)-acetyl-L-methionyl-L-alanyl-[protein] + CoA + H(+)</text>
        <dbReference type="Rhea" id="RHEA:50564"/>
        <dbReference type="Rhea" id="RHEA-COMP:12726"/>
        <dbReference type="Rhea" id="RHEA-COMP:12727"/>
        <dbReference type="ChEBI" id="CHEBI:15378"/>
        <dbReference type="ChEBI" id="CHEBI:57287"/>
        <dbReference type="ChEBI" id="CHEBI:57288"/>
        <dbReference type="ChEBI" id="CHEBI:133398"/>
        <dbReference type="ChEBI" id="CHEBI:133399"/>
        <dbReference type="EC" id="2.3.1.258"/>
    </reaction>
</comment>
<feature type="domain" description="N-acetyltransferase" evidence="12">
    <location>
        <begin position="68"/>
        <end position="220"/>
    </location>
</feature>
<name>A0A1I7TL97_9PELO</name>
<comment type="catalytic activity">
    <reaction evidence="10">
        <text>N-terminal L-methionyl-L-leucyl-[protein] + acetyl-CoA = N-terminal N(alpha)-acetyl-L-methionyl-L-leucyl-[protein] + CoA + H(+)</text>
        <dbReference type="Rhea" id="RHEA:50520"/>
        <dbReference type="Rhea" id="RHEA-COMP:12711"/>
        <dbReference type="Rhea" id="RHEA-COMP:12712"/>
        <dbReference type="ChEBI" id="CHEBI:15378"/>
        <dbReference type="ChEBI" id="CHEBI:57287"/>
        <dbReference type="ChEBI" id="CHEBI:57288"/>
        <dbReference type="ChEBI" id="CHEBI:133377"/>
        <dbReference type="ChEBI" id="CHEBI:133378"/>
        <dbReference type="EC" id="2.3.1.258"/>
    </reaction>
</comment>
<comment type="catalytic activity">
    <reaction evidence="5">
        <text>N-terminal L-methionyl-L-tyrosyl-[protein] + acetyl-CoA = N-terminal N(alpha)-acetyl-L-methionyl-L-tyrosyl-[protein] + CoA + H(+)</text>
        <dbReference type="Rhea" id="RHEA:50532"/>
        <dbReference type="Rhea" id="RHEA-COMP:12717"/>
        <dbReference type="Rhea" id="RHEA-COMP:12718"/>
        <dbReference type="ChEBI" id="CHEBI:15378"/>
        <dbReference type="ChEBI" id="CHEBI:57287"/>
        <dbReference type="ChEBI" id="CHEBI:57288"/>
        <dbReference type="ChEBI" id="CHEBI:133384"/>
        <dbReference type="ChEBI" id="CHEBI:133385"/>
        <dbReference type="EC" id="2.3.1.258"/>
    </reaction>
</comment>
<keyword evidence="2" id="KW-0012">Acyltransferase</keyword>
<dbReference type="PANTHER" id="PTHR42919:SF8">
    <property type="entry name" value="N-ALPHA-ACETYLTRANSFERASE 50"/>
    <property type="match status" value="1"/>
</dbReference>
<comment type="catalytic activity">
    <reaction evidence="7">
        <text>N-terminal L-methionyl-L-lysyl-[protein] + acetyl-CoA = N-terminal N(alpha)-acetyl-L-methionyl-L-lysyl-[protein] + CoA + H(+)</text>
        <dbReference type="Rhea" id="RHEA:50580"/>
        <dbReference type="Rhea" id="RHEA-COMP:12734"/>
        <dbReference type="Rhea" id="RHEA-COMP:12735"/>
        <dbReference type="ChEBI" id="CHEBI:15378"/>
        <dbReference type="ChEBI" id="CHEBI:57287"/>
        <dbReference type="ChEBI" id="CHEBI:57288"/>
        <dbReference type="ChEBI" id="CHEBI:133406"/>
        <dbReference type="ChEBI" id="CHEBI:133407"/>
        <dbReference type="EC" id="2.3.1.258"/>
    </reaction>
</comment>
<keyword evidence="1" id="KW-0808">Transferase</keyword>
<dbReference type="eggNOG" id="KOG3138">
    <property type="taxonomic scope" value="Eukaryota"/>
</dbReference>
<dbReference type="SUPFAM" id="SSF55729">
    <property type="entry name" value="Acyl-CoA N-acyltransferases (Nat)"/>
    <property type="match status" value="1"/>
</dbReference>
<keyword evidence="13" id="KW-1185">Reference proteome</keyword>
<comment type="catalytic activity">
    <reaction evidence="6">
        <text>N-terminal L-methionyl-L-phenylalanyl-[protein] + acetyl-CoA = N-terminal N(alpha)-acetyl-L-methionyl-L-phenylalanyl-[protein] + CoA + H(+)</text>
        <dbReference type="Rhea" id="RHEA:50528"/>
        <dbReference type="Rhea" id="RHEA-COMP:12715"/>
        <dbReference type="Rhea" id="RHEA-COMP:12716"/>
        <dbReference type="ChEBI" id="CHEBI:15378"/>
        <dbReference type="ChEBI" id="CHEBI:57287"/>
        <dbReference type="ChEBI" id="CHEBI:57288"/>
        <dbReference type="ChEBI" id="CHEBI:133382"/>
        <dbReference type="ChEBI" id="CHEBI:133383"/>
        <dbReference type="EC" id="2.3.1.258"/>
    </reaction>
</comment>
<comment type="catalytic activity">
    <reaction evidence="4">
        <text>N-terminal L-methionyl-L-seryl-[protein] + acetyl-CoA = N-terminal N(alpha)-acetyl-L-methionyl-L-seryl-[protein] + CoA + H(+)</text>
        <dbReference type="Rhea" id="RHEA:50568"/>
        <dbReference type="Rhea" id="RHEA-COMP:12728"/>
        <dbReference type="Rhea" id="RHEA-COMP:12729"/>
        <dbReference type="ChEBI" id="CHEBI:15378"/>
        <dbReference type="ChEBI" id="CHEBI:57287"/>
        <dbReference type="ChEBI" id="CHEBI:57288"/>
        <dbReference type="ChEBI" id="CHEBI:133400"/>
        <dbReference type="ChEBI" id="CHEBI:133401"/>
        <dbReference type="EC" id="2.3.1.258"/>
    </reaction>
</comment>
<dbReference type="GO" id="GO:0007064">
    <property type="term" value="P:mitotic sister chromatid cohesion"/>
    <property type="evidence" value="ECO:0007669"/>
    <property type="project" value="TreeGrafter"/>
</dbReference>
<dbReference type="STRING" id="1561998.A0A1I7TL97"/>
<evidence type="ECO:0000259" key="12">
    <source>
        <dbReference type="PROSITE" id="PS51186"/>
    </source>
</evidence>
<evidence type="ECO:0000256" key="8">
    <source>
        <dbReference type="ARBA" id="ARBA00048799"/>
    </source>
</evidence>
<organism evidence="13 14">
    <name type="scientific">Caenorhabditis tropicalis</name>
    <dbReference type="NCBI Taxonomy" id="1561998"/>
    <lineage>
        <taxon>Eukaryota</taxon>
        <taxon>Metazoa</taxon>
        <taxon>Ecdysozoa</taxon>
        <taxon>Nematoda</taxon>
        <taxon>Chromadorea</taxon>
        <taxon>Rhabditida</taxon>
        <taxon>Rhabditina</taxon>
        <taxon>Rhabditomorpha</taxon>
        <taxon>Rhabditoidea</taxon>
        <taxon>Rhabditidae</taxon>
        <taxon>Peloderinae</taxon>
        <taxon>Caenorhabditis</taxon>
    </lineage>
</organism>
<proteinExistence type="predicted"/>
<dbReference type="CDD" id="cd04301">
    <property type="entry name" value="NAT_SF"/>
    <property type="match status" value="1"/>
</dbReference>
<dbReference type="PANTHER" id="PTHR42919">
    <property type="entry name" value="N-ALPHA-ACETYLTRANSFERASE"/>
    <property type="match status" value="1"/>
</dbReference>
<dbReference type="EC" id="2.3.1.258" evidence="3"/>
<evidence type="ECO:0000313" key="13">
    <source>
        <dbReference type="Proteomes" id="UP000095282"/>
    </source>
</evidence>
<dbReference type="Proteomes" id="UP000095282">
    <property type="component" value="Unplaced"/>
</dbReference>
<sequence length="223" mass="25560">MSNMLKTMAEKNFVVSPAVNYPRSPLRSDEECKYTFEKKCEEEEKKRMDPSYIVPTVEKKTFAARGLFEFAGVMANDEVLLRTLVNAIFPFGTYKDDFYTEVLQSPYPLLHRFACFNGVVVGVVSCKVEQISNGRLMKIRMIGVLPAYRKCGFGEELYQYARNLCRVNRSIKKICTYAQVNNDGAIKFFEKRGFEIKGEPIDDVYSTEPKDAYLLMKVLGNPI</sequence>
<evidence type="ECO:0000256" key="2">
    <source>
        <dbReference type="ARBA" id="ARBA00023315"/>
    </source>
</evidence>
<dbReference type="GO" id="GO:0031415">
    <property type="term" value="C:NatA complex"/>
    <property type="evidence" value="ECO:0007669"/>
    <property type="project" value="TreeGrafter"/>
</dbReference>
<accession>A0A1I7TL97</accession>
<dbReference type="WBParaSite" id="Csp11.Scaffold628.g7036.t1">
    <property type="protein sequence ID" value="Csp11.Scaffold628.g7036.t1"/>
    <property type="gene ID" value="Csp11.Scaffold628.g7036"/>
</dbReference>
<dbReference type="Gene3D" id="3.40.630.30">
    <property type="match status" value="1"/>
</dbReference>
<protein>
    <recommendedName>
        <fullName evidence="3">N-terminal methionine N(alpha)-acetyltransferase NatE</fullName>
        <ecNumber evidence="3">2.3.1.258</ecNumber>
    </recommendedName>
</protein>
<evidence type="ECO:0000256" key="4">
    <source>
        <dbReference type="ARBA" id="ARBA00048251"/>
    </source>
</evidence>